<evidence type="ECO:0000313" key="7">
    <source>
        <dbReference type="Proteomes" id="UP000064967"/>
    </source>
</evidence>
<dbReference type="InterPro" id="IPR051553">
    <property type="entry name" value="Ran_GTPase-activating"/>
</dbReference>
<feature type="region of interest" description="Disordered" evidence="3">
    <location>
        <begin position="406"/>
        <end position="426"/>
    </location>
</feature>
<gene>
    <name evidence="6" type="ORF">AKJ09_05813</name>
</gene>
<dbReference type="InterPro" id="IPR009091">
    <property type="entry name" value="RCC1/BLIP-II"/>
</dbReference>
<evidence type="ECO:0000256" key="2">
    <source>
        <dbReference type="ARBA" id="ARBA00022737"/>
    </source>
</evidence>
<keyword evidence="4" id="KW-0732">Signal</keyword>
<dbReference type="OrthoDB" id="9758365at2"/>
<proteinExistence type="predicted"/>
<dbReference type="PANTHER" id="PTHR45982:SF1">
    <property type="entry name" value="REGULATOR OF CHROMOSOME CONDENSATION"/>
    <property type="match status" value="1"/>
</dbReference>
<dbReference type="GO" id="GO:0005737">
    <property type="term" value="C:cytoplasm"/>
    <property type="evidence" value="ECO:0007669"/>
    <property type="project" value="TreeGrafter"/>
</dbReference>
<dbReference type="AlphaFoldDB" id="A0A0K1Q172"/>
<dbReference type="GO" id="GO:0005085">
    <property type="term" value="F:guanyl-nucleotide exchange factor activity"/>
    <property type="evidence" value="ECO:0007669"/>
    <property type="project" value="TreeGrafter"/>
</dbReference>
<evidence type="ECO:0000256" key="4">
    <source>
        <dbReference type="SAM" id="SignalP"/>
    </source>
</evidence>
<keyword evidence="2" id="KW-0677">Repeat</keyword>
<protein>
    <submittedName>
        <fullName evidence="6">BNR repeat domain protein</fullName>
    </submittedName>
</protein>
<name>A0A0K1Q172_9BACT</name>
<dbReference type="InterPro" id="IPR058923">
    <property type="entry name" value="RCC1-like_dom"/>
</dbReference>
<dbReference type="SUPFAM" id="SSF50985">
    <property type="entry name" value="RCC1/BLIP-II"/>
    <property type="match status" value="1"/>
</dbReference>
<dbReference type="Gene3D" id="2.130.10.30">
    <property type="entry name" value="Regulator of chromosome condensation 1/beta-lactamase-inhibitor protein II"/>
    <property type="match status" value="2"/>
</dbReference>
<dbReference type="InterPro" id="IPR000408">
    <property type="entry name" value="Reg_chr_condens"/>
</dbReference>
<evidence type="ECO:0000256" key="3">
    <source>
        <dbReference type="SAM" id="MobiDB-lite"/>
    </source>
</evidence>
<dbReference type="RefSeq" id="WP_146650462.1">
    <property type="nucleotide sequence ID" value="NZ_CP012333.1"/>
</dbReference>
<dbReference type="KEGG" id="llu:AKJ09_05813"/>
<dbReference type="PANTHER" id="PTHR45982">
    <property type="entry name" value="REGULATOR OF CHROMOSOME CONDENSATION"/>
    <property type="match status" value="1"/>
</dbReference>
<evidence type="ECO:0000259" key="5">
    <source>
        <dbReference type="Pfam" id="PF25390"/>
    </source>
</evidence>
<evidence type="ECO:0000313" key="6">
    <source>
        <dbReference type="EMBL" id="AKU99149.1"/>
    </source>
</evidence>
<keyword evidence="1" id="KW-0344">Guanine-nucleotide releasing factor</keyword>
<dbReference type="Pfam" id="PF25390">
    <property type="entry name" value="WD40_RLD"/>
    <property type="match status" value="1"/>
</dbReference>
<sequence>MSTRPFALVVMALPFIGAIACSSDDDSSKPNESGQSSNDDSGQTGAVGGAQPGDPAPTGEGPIVQVTGGRYHTCALLKTGEIYCWGQGAYRQLGGDYGAKHVATRVETVTDAIAIDAGDRFTCAIRKGGAVWCWGDDDHGQAGTAATTPCGDSQIDSVCIVTPQPIVGLESGVVELALGTDHACARRSDGTVACWGDNGAGQVGSATFGDVRDVSVVQGVAGATRLAAGDKHTCALVGSPGKMLCWGANDSGQLGHGKIEDTGFPSPAEVDGLADAVDLIAGSKHTCAVHAGGNVSCWGYNYLGQLGNGDTKPTRTTSLQAVNVSGVSQLAAGRYHTCARRGGAVSCWGDNSKGQLGDGTTDTRSAPVSVTDLAGATFIAASSLSVCAAFADGHMECWGDDLGAELGDDRVSEEPTTKPVRVQGLP</sequence>
<feature type="domain" description="RCC1-like" evidence="5">
    <location>
        <begin position="40"/>
        <end position="317"/>
    </location>
</feature>
<dbReference type="PRINTS" id="PR00633">
    <property type="entry name" value="RCCNDNSATION"/>
</dbReference>
<feature type="compositionally biased region" description="Basic and acidic residues" evidence="3">
    <location>
        <begin position="407"/>
        <end position="416"/>
    </location>
</feature>
<feature type="region of interest" description="Disordered" evidence="3">
    <location>
        <begin position="24"/>
        <end position="64"/>
    </location>
</feature>
<dbReference type="Pfam" id="PF13540">
    <property type="entry name" value="RCC1_2"/>
    <property type="match status" value="1"/>
</dbReference>
<reference evidence="6 7" key="1">
    <citation type="submission" date="2015-08" db="EMBL/GenBank/DDBJ databases">
        <authorList>
            <person name="Babu N.S."/>
            <person name="Beckwith C.J."/>
            <person name="Beseler K.G."/>
            <person name="Brison A."/>
            <person name="Carone J.V."/>
            <person name="Caskin T.P."/>
            <person name="Diamond M."/>
            <person name="Durham M.E."/>
            <person name="Foxe J.M."/>
            <person name="Go M."/>
            <person name="Henderson B.A."/>
            <person name="Jones I.B."/>
            <person name="McGettigan J.A."/>
            <person name="Micheletti S.J."/>
            <person name="Nasrallah M.E."/>
            <person name="Ortiz D."/>
            <person name="Piller C.R."/>
            <person name="Privatt S.R."/>
            <person name="Schneider S.L."/>
            <person name="Sharp S."/>
            <person name="Smith T.C."/>
            <person name="Stanton J.D."/>
            <person name="Ullery H.E."/>
            <person name="Wilson R.J."/>
            <person name="Serrano M.G."/>
            <person name="Buck G."/>
            <person name="Lee V."/>
            <person name="Wang Y."/>
            <person name="Carvalho R."/>
            <person name="Voegtly L."/>
            <person name="Shi R."/>
            <person name="Duckworth R."/>
            <person name="Johnson A."/>
            <person name="Loviza R."/>
            <person name="Walstead R."/>
            <person name="Shah Z."/>
            <person name="Kiflezghi M."/>
            <person name="Wade K."/>
            <person name="Ball S.L."/>
            <person name="Bradley K.W."/>
            <person name="Asai D.J."/>
            <person name="Bowman C.A."/>
            <person name="Russell D.A."/>
            <person name="Pope W.H."/>
            <person name="Jacobs-Sera D."/>
            <person name="Hendrix R.W."/>
            <person name="Hatfull G.F."/>
        </authorList>
    </citation>
    <scope>NUCLEOTIDE SEQUENCE [LARGE SCALE GENOMIC DNA]</scope>
    <source>
        <strain evidence="6 7">DSM 27648</strain>
    </source>
</reference>
<dbReference type="PROSITE" id="PS50012">
    <property type="entry name" value="RCC1_3"/>
    <property type="match status" value="6"/>
</dbReference>
<keyword evidence="7" id="KW-1185">Reference proteome</keyword>
<feature type="signal peptide" evidence="4">
    <location>
        <begin position="1"/>
        <end position="20"/>
    </location>
</feature>
<feature type="compositionally biased region" description="Polar residues" evidence="3">
    <location>
        <begin position="30"/>
        <end position="44"/>
    </location>
</feature>
<dbReference type="PROSITE" id="PS51257">
    <property type="entry name" value="PROKAR_LIPOPROTEIN"/>
    <property type="match status" value="1"/>
</dbReference>
<dbReference type="Proteomes" id="UP000064967">
    <property type="component" value="Chromosome"/>
</dbReference>
<organism evidence="6 7">
    <name type="scientific">Labilithrix luteola</name>
    <dbReference type="NCBI Taxonomy" id="1391654"/>
    <lineage>
        <taxon>Bacteria</taxon>
        <taxon>Pseudomonadati</taxon>
        <taxon>Myxococcota</taxon>
        <taxon>Polyangia</taxon>
        <taxon>Polyangiales</taxon>
        <taxon>Labilitrichaceae</taxon>
        <taxon>Labilithrix</taxon>
    </lineage>
</organism>
<accession>A0A0K1Q172</accession>
<evidence type="ECO:0000256" key="1">
    <source>
        <dbReference type="ARBA" id="ARBA00022658"/>
    </source>
</evidence>
<dbReference type="EMBL" id="CP012333">
    <property type="protein sequence ID" value="AKU99149.1"/>
    <property type="molecule type" value="Genomic_DNA"/>
</dbReference>
<feature type="chain" id="PRO_5005466957" evidence="4">
    <location>
        <begin position="21"/>
        <end position="426"/>
    </location>
</feature>